<evidence type="ECO:0008006" key="3">
    <source>
        <dbReference type="Google" id="ProtNLM"/>
    </source>
</evidence>
<dbReference type="RefSeq" id="WP_014022950.1">
    <property type="nucleotide sequence ID" value="NC_015914.1"/>
</dbReference>
<dbReference type="OrthoDB" id="9788332at2"/>
<evidence type="ECO:0000313" key="1">
    <source>
        <dbReference type="EMBL" id="AEL28670.1"/>
    </source>
</evidence>
<dbReference type="Pfam" id="PF09912">
    <property type="entry name" value="DUF2141"/>
    <property type="match status" value="1"/>
</dbReference>
<dbReference type="EMBL" id="CP002955">
    <property type="protein sequence ID" value="AEL28670.1"/>
    <property type="molecule type" value="Genomic_DNA"/>
</dbReference>
<protein>
    <recommendedName>
        <fullName evidence="3">DUF2141 domain-containing protein</fullName>
    </recommendedName>
</protein>
<dbReference type="KEGG" id="cmr:Cycma_4986"/>
<organism evidence="1 2">
    <name type="scientific">Cyclobacterium marinum (strain ATCC 25205 / DSM 745 / LMG 13164 / NCIMB 1802)</name>
    <name type="common">Flectobacillus marinus</name>
    <dbReference type="NCBI Taxonomy" id="880070"/>
    <lineage>
        <taxon>Bacteria</taxon>
        <taxon>Pseudomonadati</taxon>
        <taxon>Bacteroidota</taxon>
        <taxon>Cytophagia</taxon>
        <taxon>Cytophagales</taxon>
        <taxon>Cyclobacteriaceae</taxon>
        <taxon>Cyclobacterium</taxon>
    </lineage>
</organism>
<dbReference type="STRING" id="880070.Cycma_4986"/>
<sequence>MINQTILILFTLLMGLYLPDNSAQLTIQVEVPDTDSGFVQLLLFKGDKGFPEQATEALETATAKVQSGKAIFKFENLETGIYAVSAFYDADGDGVMRKNLFGIPKDRYGFSNDARAAFSAPTFDSASFSLSLGEHTISFTLK</sequence>
<dbReference type="Proteomes" id="UP000001635">
    <property type="component" value="Chromosome"/>
</dbReference>
<proteinExistence type="predicted"/>
<evidence type="ECO:0000313" key="2">
    <source>
        <dbReference type="Proteomes" id="UP000001635"/>
    </source>
</evidence>
<name>G0J801_CYCMS</name>
<dbReference type="AlphaFoldDB" id="G0J801"/>
<dbReference type="InterPro" id="IPR018673">
    <property type="entry name" value="DUF2141"/>
</dbReference>
<reference evidence="2" key="1">
    <citation type="submission" date="2011-07" db="EMBL/GenBank/DDBJ databases">
        <title>The complete genome of Cyclobacterium marinum DSM 745.</title>
        <authorList>
            <person name="Lucas S."/>
            <person name="Han J."/>
            <person name="Lapidus A."/>
            <person name="Bruce D."/>
            <person name="Goodwin L."/>
            <person name="Pitluck S."/>
            <person name="Peters L."/>
            <person name="Kyrpides N."/>
            <person name="Mavromatis K."/>
            <person name="Ivanova N."/>
            <person name="Ovchinnikova G."/>
            <person name="Chertkov O."/>
            <person name="Detter J.C."/>
            <person name="Tapia R."/>
            <person name="Han C."/>
            <person name="Land M."/>
            <person name="Hauser L."/>
            <person name="Markowitz V."/>
            <person name="Cheng J.-F."/>
            <person name="Hugenholtz P."/>
            <person name="Woyke T."/>
            <person name="Wu D."/>
            <person name="Tindall B."/>
            <person name="Schuetze A."/>
            <person name="Brambilla E."/>
            <person name="Klenk H.-P."/>
            <person name="Eisen J.A."/>
        </authorList>
    </citation>
    <scope>NUCLEOTIDE SEQUENCE [LARGE SCALE GENOMIC DNA]</scope>
    <source>
        <strain evidence="2">ATCC 25205 / DSM 745 / LMG 13164 / NCIMB 1802</strain>
    </source>
</reference>
<dbReference type="HOGENOM" id="CLU_125018_2_0_10"/>
<accession>G0J801</accession>
<keyword evidence="2" id="KW-1185">Reference proteome</keyword>
<dbReference type="eggNOG" id="COG4704">
    <property type="taxonomic scope" value="Bacteria"/>
</dbReference>
<gene>
    <name evidence="1" type="ordered locus">Cycma_4986</name>
</gene>